<protein>
    <submittedName>
        <fullName evidence="2">Uncharacterized protein</fullName>
    </submittedName>
</protein>
<proteinExistence type="predicted"/>
<dbReference type="EMBL" id="BLAD01000048">
    <property type="protein sequence ID" value="GES01002.1"/>
    <property type="molecule type" value="Genomic_DNA"/>
</dbReference>
<dbReference type="Proteomes" id="UP000334990">
    <property type="component" value="Unassembled WGS sequence"/>
</dbReference>
<evidence type="ECO:0000313" key="2">
    <source>
        <dbReference type="EMBL" id="GES01002.1"/>
    </source>
</evidence>
<name>A0A5M3VZ37_9ACTN</name>
<comment type="caution">
    <text evidence="2">The sequence shown here is derived from an EMBL/GenBank/DDBJ whole genome shotgun (WGS) entry which is preliminary data.</text>
</comment>
<gene>
    <name evidence="2" type="ORF">Acor_30660</name>
</gene>
<keyword evidence="3" id="KW-1185">Reference proteome</keyword>
<feature type="region of interest" description="Disordered" evidence="1">
    <location>
        <begin position="31"/>
        <end position="58"/>
    </location>
</feature>
<evidence type="ECO:0000256" key="1">
    <source>
        <dbReference type="SAM" id="MobiDB-lite"/>
    </source>
</evidence>
<evidence type="ECO:0000313" key="3">
    <source>
        <dbReference type="Proteomes" id="UP000334990"/>
    </source>
</evidence>
<sequence>MRRRVQVQLGFFDDLQGGAAWRRDGVDGTLHEDRQQLGDPRTGVGQIDLESATPDRSEDDRVDAIVVIGDTEFPAREVLGEIVVDLVGQRASAPDRIAGQDVQGRFPAASYDGRGTGPESIHPLWPLPVRPEVTNVIELCSHHSHRLDEADEIHIIERPVHHVGVDVIAQQRPVVVADGGHKPTEGEKPLPYLTFVRHRVHVPDSEIMLLRPVFVCLSRRIGQPLHPR</sequence>
<reference evidence="2 3" key="1">
    <citation type="submission" date="2019-10" db="EMBL/GenBank/DDBJ databases">
        <title>Whole genome shotgun sequence of Acrocarpospora corrugata NBRC 13972.</title>
        <authorList>
            <person name="Ichikawa N."/>
            <person name="Kimura A."/>
            <person name="Kitahashi Y."/>
            <person name="Komaki H."/>
            <person name="Oguchi A."/>
        </authorList>
    </citation>
    <scope>NUCLEOTIDE SEQUENCE [LARGE SCALE GENOMIC DNA]</scope>
    <source>
        <strain evidence="2 3">NBRC 13972</strain>
    </source>
</reference>
<accession>A0A5M3VZ37</accession>
<dbReference type="AlphaFoldDB" id="A0A5M3VZ37"/>
<organism evidence="2 3">
    <name type="scientific">Acrocarpospora corrugata</name>
    <dbReference type="NCBI Taxonomy" id="35763"/>
    <lineage>
        <taxon>Bacteria</taxon>
        <taxon>Bacillati</taxon>
        <taxon>Actinomycetota</taxon>
        <taxon>Actinomycetes</taxon>
        <taxon>Streptosporangiales</taxon>
        <taxon>Streptosporangiaceae</taxon>
        <taxon>Acrocarpospora</taxon>
    </lineage>
</organism>